<dbReference type="InterPro" id="IPR019734">
    <property type="entry name" value="TPR_rpt"/>
</dbReference>
<keyword evidence="4" id="KW-0732">Signal</keyword>
<evidence type="ECO:0000256" key="1">
    <source>
        <dbReference type="ARBA" id="ARBA00022737"/>
    </source>
</evidence>
<dbReference type="InterPro" id="IPR051012">
    <property type="entry name" value="CellSynth/LPSAsmb/PSIAsmb"/>
</dbReference>
<evidence type="ECO:0000313" key="5">
    <source>
        <dbReference type="EMBL" id="MBB6096909.1"/>
    </source>
</evidence>
<dbReference type="RefSeq" id="WP_183983796.1">
    <property type="nucleotide sequence ID" value="NZ_JACHHG010000001.1"/>
</dbReference>
<evidence type="ECO:0000256" key="3">
    <source>
        <dbReference type="PROSITE-ProRule" id="PRU00339"/>
    </source>
</evidence>
<feature type="chain" id="PRO_5032699549" evidence="4">
    <location>
        <begin position="24"/>
        <end position="369"/>
    </location>
</feature>
<accession>A0A841HXD9</accession>
<evidence type="ECO:0000256" key="2">
    <source>
        <dbReference type="ARBA" id="ARBA00022803"/>
    </source>
</evidence>
<name>A0A841HXD9_9DEIO</name>
<dbReference type="SUPFAM" id="SSF48452">
    <property type="entry name" value="TPR-like"/>
    <property type="match status" value="2"/>
</dbReference>
<dbReference type="Proteomes" id="UP000569951">
    <property type="component" value="Unassembled WGS sequence"/>
</dbReference>
<keyword evidence="6" id="KW-1185">Reference proteome</keyword>
<organism evidence="5 6">
    <name type="scientific">Deinobacterium chartae</name>
    <dbReference type="NCBI Taxonomy" id="521158"/>
    <lineage>
        <taxon>Bacteria</taxon>
        <taxon>Thermotogati</taxon>
        <taxon>Deinococcota</taxon>
        <taxon>Deinococci</taxon>
        <taxon>Deinococcales</taxon>
        <taxon>Deinococcaceae</taxon>
        <taxon>Deinobacterium</taxon>
    </lineage>
</organism>
<keyword evidence="2 3" id="KW-0802">TPR repeat</keyword>
<dbReference type="EMBL" id="JACHHG010000001">
    <property type="protein sequence ID" value="MBB6096909.1"/>
    <property type="molecule type" value="Genomic_DNA"/>
</dbReference>
<sequence>MKQVLIAVTLSLAALSPAAPALAQATTSVQSVQSEREAALKSDPPVVANPRWKALIASAEALVQSNPQNAAALRLRAQIYNDVKWWIKAEEAWRALEASGAELTAADRRAYATALQNLGYSALTRSNRDIEEALRYFRAASRIDPSFVEARYQEAQVLLETGRTAESRAVWQAILQQNPSDKRAQYFVGVTERLADYGPDAARNFAQGYAAYEAGDKRRAQTLFKASTTASANFVEGWRYYARTSFELGDMAGAVEGYSKVVGLEGNNNQNAYWLKYAQEAQRYGLEGVKAYRQGYSLYSAGDKRGAEAAFVRATQLSPQYQQAWAWLGRTRLELGNTAGAVAAYEQAVKLDPNDAAAAYALRRARAAQ</sequence>
<dbReference type="AlphaFoldDB" id="A0A841HXD9"/>
<dbReference type="Pfam" id="PF14559">
    <property type="entry name" value="TPR_19"/>
    <property type="match status" value="1"/>
</dbReference>
<keyword evidence="1" id="KW-0677">Repeat</keyword>
<evidence type="ECO:0000313" key="6">
    <source>
        <dbReference type="Proteomes" id="UP000569951"/>
    </source>
</evidence>
<feature type="signal peptide" evidence="4">
    <location>
        <begin position="1"/>
        <end position="23"/>
    </location>
</feature>
<comment type="caution">
    <text evidence="5">The sequence shown here is derived from an EMBL/GenBank/DDBJ whole genome shotgun (WGS) entry which is preliminary data.</text>
</comment>
<evidence type="ECO:0000256" key="4">
    <source>
        <dbReference type="SAM" id="SignalP"/>
    </source>
</evidence>
<dbReference type="Pfam" id="PF13432">
    <property type="entry name" value="TPR_16"/>
    <property type="match status" value="2"/>
</dbReference>
<protein>
    <submittedName>
        <fullName evidence="5">Tetratricopeptide (TPR) repeat protein</fullName>
    </submittedName>
</protein>
<dbReference type="PROSITE" id="PS50005">
    <property type="entry name" value="TPR"/>
    <property type="match status" value="1"/>
</dbReference>
<dbReference type="SMART" id="SM00028">
    <property type="entry name" value="TPR"/>
    <property type="match status" value="5"/>
</dbReference>
<reference evidence="5 6" key="1">
    <citation type="submission" date="2020-08" db="EMBL/GenBank/DDBJ databases">
        <title>Genomic Encyclopedia of Type Strains, Phase IV (KMG-IV): sequencing the most valuable type-strain genomes for metagenomic binning, comparative biology and taxonomic classification.</title>
        <authorList>
            <person name="Goeker M."/>
        </authorList>
    </citation>
    <scope>NUCLEOTIDE SEQUENCE [LARGE SCALE GENOMIC DNA]</scope>
    <source>
        <strain evidence="5 6">DSM 21458</strain>
    </source>
</reference>
<dbReference type="Gene3D" id="1.25.40.10">
    <property type="entry name" value="Tetratricopeptide repeat domain"/>
    <property type="match status" value="3"/>
</dbReference>
<proteinExistence type="predicted"/>
<dbReference type="PANTHER" id="PTHR45586:SF1">
    <property type="entry name" value="LIPOPOLYSACCHARIDE ASSEMBLY PROTEIN B"/>
    <property type="match status" value="1"/>
</dbReference>
<dbReference type="InterPro" id="IPR011990">
    <property type="entry name" value="TPR-like_helical_dom_sf"/>
</dbReference>
<dbReference type="PANTHER" id="PTHR45586">
    <property type="entry name" value="TPR REPEAT-CONTAINING PROTEIN PA4667"/>
    <property type="match status" value="1"/>
</dbReference>
<gene>
    <name evidence="5" type="ORF">HNR42_000321</name>
</gene>
<feature type="repeat" description="TPR" evidence="3">
    <location>
        <begin position="322"/>
        <end position="355"/>
    </location>
</feature>